<sequence>MTIEMSKSQLLVSIDSKRKEMIDTARAGGYTCESAVQCSQELDMLLNKYQQILFEEENKTNPPFLQFIESMKKWTARDGLTI</sequence>
<dbReference type="InterPro" id="IPR018540">
    <property type="entry name" value="Spo0E-like"/>
</dbReference>
<comment type="caution">
    <text evidence="1">The sequence shown here is derived from an EMBL/GenBank/DDBJ whole genome shotgun (WGS) entry which is preliminary data.</text>
</comment>
<reference evidence="1 2" key="1">
    <citation type="submission" date="2019-11" db="EMBL/GenBank/DDBJ databases">
        <title>Bacillus idriensis genome.</title>
        <authorList>
            <person name="Konopka E.N."/>
            <person name="Newman J.D."/>
        </authorList>
    </citation>
    <scope>NUCLEOTIDE SEQUENCE [LARGE SCALE GENOMIC DNA]</scope>
    <source>
        <strain evidence="1 2">DSM 19097</strain>
    </source>
</reference>
<proteinExistence type="predicted"/>
<organism evidence="1 2">
    <name type="scientific">Metabacillus idriensis</name>
    <dbReference type="NCBI Taxonomy" id="324768"/>
    <lineage>
        <taxon>Bacteria</taxon>
        <taxon>Bacillati</taxon>
        <taxon>Bacillota</taxon>
        <taxon>Bacilli</taxon>
        <taxon>Bacillales</taxon>
        <taxon>Bacillaceae</taxon>
        <taxon>Metabacillus</taxon>
    </lineage>
</organism>
<protein>
    <submittedName>
        <fullName evidence="1">Spo0E family sporulation regulatory protein-aspartic acid phosphatase</fullName>
    </submittedName>
</protein>
<dbReference type="PANTHER" id="PTHR41263:SF1">
    <property type="entry name" value="ASPARTYL-PHOSPHATE PHOSPHATASE YISI"/>
    <property type="match status" value="1"/>
</dbReference>
<name>A0A6I2M533_9BACI</name>
<evidence type="ECO:0000313" key="2">
    <source>
        <dbReference type="Proteomes" id="UP000441585"/>
    </source>
</evidence>
<keyword evidence="2" id="KW-1185">Reference proteome</keyword>
<dbReference type="AlphaFoldDB" id="A0A6I2M533"/>
<accession>A0A6I2M533</accession>
<dbReference type="Pfam" id="PF09388">
    <property type="entry name" value="SpoOE-like"/>
    <property type="match status" value="1"/>
</dbReference>
<dbReference type="EMBL" id="WKKF01000001">
    <property type="protein sequence ID" value="MRX53265.1"/>
    <property type="molecule type" value="Genomic_DNA"/>
</dbReference>
<gene>
    <name evidence="1" type="ORF">GJU41_04725</name>
</gene>
<dbReference type="Gene3D" id="4.10.280.10">
    <property type="entry name" value="Helix-loop-helix DNA-binding domain"/>
    <property type="match status" value="1"/>
</dbReference>
<dbReference type="InterPro" id="IPR037208">
    <property type="entry name" value="Spo0E-like_sf"/>
</dbReference>
<evidence type="ECO:0000313" key="1">
    <source>
        <dbReference type="EMBL" id="MRX53265.1"/>
    </source>
</evidence>
<dbReference type="GO" id="GO:0043937">
    <property type="term" value="P:regulation of sporulation"/>
    <property type="evidence" value="ECO:0007669"/>
    <property type="project" value="InterPro"/>
</dbReference>
<dbReference type="InterPro" id="IPR053028">
    <property type="entry name" value="Spo0E-like_phosphatase"/>
</dbReference>
<dbReference type="PANTHER" id="PTHR41263">
    <property type="entry name" value="ASPARTYL-PHOSPHATE PHOSPHATASE YISI"/>
    <property type="match status" value="1"/>
</dbReference>
<dbReference type="Proteomes" id="UP000441585">
    <property type="component" value="Unassembled WGS sequence"/>
</dbReference>
<dbReference type="RefSeq" id="WP_070875999.1">
    <property type="nucleotide sequence ID" value="NZ_CAJGAA010000001.1"/>
</dbReference>
<dbReference type="SUPFAM" id="SSF140500">
    <property type="entry name" value="BAS1536-like"/>
    <property type="match status" value="1"/>
</dbReference>
<dbReference type="GO" id="GO:0046983">
    <property type="term" value="F:protein dimerization activity"/>
    <property type="evidence" value="ECO:0007669"/>
    <property type="project" value="InterPro"/>
</dbReference>
<dbReference type="InterPro" id="IPR036638">
    <property type="entry name" value="HLH_DNA-bd_sf"/>
</dbReference>